<evidence type="ECO:0000313" key="5">
    <source>
        <dbReference type="EMBL" id="NML97923.1"/>
    </source>
</evidence>
<comment type="similarity">
    <text evidence="1">Belongs to the HpcH/HpaI aldolase family.</text>
</comment>
<evidence type="ECO:0000313" key="6">
    <source>
        <dbReference type="Proteomes" id="UP000544134"/>
    </source>
</evidence>
<dbReference type="Proteomes" id="UP000544134">
    <property type="component" value="Unassembled WGS sequence"/>
</dbReference>
<gene>
    <name evidence="5" type="ORF">HHL24_08170</name>
</gene>
<dbReference type="SUPFAM" id="SSF51621">
    <property type="entry name" value="Phosphoenolpyruvate/pyruvate domain"/>
    <property type="match status" value="1"/>
</dbReference>
<reference evidence="5 6" key="1">
    <citation type="submission" date="2020-04" db="EMBL/GenBank/DDBJ databases">
        <title>Paraburkholderia sp. RP-4-7 isolated from soil.</title>
        <authorList>
            <person name="Dahal R.H."/>
        </authorList>
    </citation>
    <scope>NUCLEOTIDE SEQUENCE [LARGE SCALE GENOMIC DNA]</scope>
    <source>
        <strain evidence="5 6">RP-4-7</strain>
    </source>
</reference>
<protein>
    <submittedName>
        <fullName evidence="5">Aldolase</fullName>
    </submittedName>
</protein>
<dbReference type="EMBL" id="JABBGJ010000007">
    <property type="protein sequence ID" value="NML97923.1"/>
    <property type="molecule type" value="Genomic_DNA"/>
</dbReference>
<dbReference type="GO" id="GO:0046872">
    <property type="term" value="F:metal ion binding"/>
    <property type="evidence" value="ECO:0007669"/>
    <property type="project" value="UniProtKB-KW"/>
</dbReference>
<evidence type="ECO:0000256" key="3">
    <source>
        <dbReference type="ARBA" id="ARBA00023239"/>
    </source>
</evidence>
<dbReference type="AlphaFoldDB" id="A0A848IE96"/>
<evidence type="ECO:0000259" key="4">
    <source>
        <dbReference type="Pfam" id="PF03328"/>
    </source>
</evidence>
<evidence type="ECO:0000256" key="2">
    <source>
        <dbReference type="ARBA" id="ARBA00022723"/>
    </source>
</evidence>
<organism evidence="5 6">
    <name type="scientific">Paraburkholderia polaris</name>
    <dbReference type="NCBI Taxonomy" id="2728848"/>
    <lineage>
        <taxon>Bacteria</taxon>
        <taxon>Pseudomonadati</taxon>
        <taxon>Pseudomonadota</taxon>
        <taxon>Betaproteobacteria</taxon>
        <taxon>Burkholderiales</taxon>
        <taxon>Burkholderiaceae</taxon>
        <taxon>Paraburkholderia</taxon>
    </lineage>
</organism>
<dbReference type="InterPro" id="IPR015813">
    <property type="entry name" value="Pyrv/PenolPyrv_kinase-like_dom"/>
</dbReference>
<comment type="caution">
    <text evidence="5">The sequence shown here is derived from an EMBL/GenBank/DDBJ whole genome shotgun (WGS) entry which is preliminary data.</text>
</comment>
<dbReference type="InterPro" id="IPR005000">
    <property type="entry name" value="Aldolase/citrate-lyase_domain"/>
</dbReference>
<keyword evidence="3" id="KW-0456">Lyase</keyword>
<accession>A0A848IE96</accession>
<keyword evidence="6" id="KW-1185">Reference proteome</keyword>
<feature type="domain" description="HpcH/HpaI aldolase/citrate lyase" evidence="4">
    <location>
        <begin position="21"/>
        <end position="240"/>
    </location>
</feature>
<dbReference type="Gene3D" id="3.20.20.60">
    <property type="entry name" value="Phosphoenolpyruvate-binding domains"/>
    <property type="match status" value="1"/>
</dbReference>
<dbReference type="InterPro" id="IPR040442">
    <property type="entry name" value="Pyrv_kinase-like_dom_sf"/>
</dbReference>
<dbReference type="InterPro" id="IPR050251">
    <property type="entry name" value="HpcH-HpaI_aldolase"/>
</dbReference>
<dbReference type="GO" id="GO:0016832">
    <property type="term" value="F:aldehyde-lyase activity"/>
    <property type="evidence" value="ECO:0007669"/>
    <property type="project" value="TreeGrafter"/>
</dbReference>
<dbReference type="PANTHER" id="PTHR30502:SF0">
    <property type="entry name" value="PHOSPHOENOLPYRUVATE CARBOXYLASE FAMILY PROTEIN"/>
    <property type="match status" value="1"/>
</dbReference>
<dbReference type="Pfam" id="PF03328">
    <property type="entry name" value="HpcH_HpaI"/>
    <property type="match status" value="1"/>
</dbReference>
<dbReference type="GO" id="GO:0005737">
    <property type="term" value="C:cytoplasm"/>
    <property type="evidence" value="ECO:0007669"/>
    <property type="project" value="TreeGrafter"/>
</dbReference>
<proteinExistence type="inferred from homology"/>
<name>A0A848IE96_9BURK</name>
<dbReference type="PANTHER" id="PTHR30502">
    <property type="entry name" value="2-KETO-3-DEOXY-L-RHAMNONATE ALDOLASE"/>
    <property type="match status" value="1"/>
</dbReference>
<evidence type="ECO:0000256" key="1">
    <source>
        <dbReference type="ARBA" id="ARBA00005568"/>
    </source>
</evidence>
<sequence>MNTNTEFRTRLRRGDPMCGPFIKTPHYQNIEIAGAAGMDFVVLDAEHAPFSVDAIDRCLLGCAAASLPGVVRLPDAEPSTILQVLDMGAAGIVVPHVVSATQARAAVAATRYRDGVRGFSNSPRAGGYGRLPMTEHLRLHDAAVSVVCQIEDPEAVDHVDEIAAVPGVDCLFIGRADLAVSYQATSLDDERIERAIDRTIEAGRAAGVTVGMFLPDAGAARRYAERGMRFFILGSDQSLLSSGLTQLARTFHAA</sequence>
<dbReference type="RefSeq" id="WP_169484997.1">
    <property type="nucleotide sequence ID" value="NZ_JABBGJ010000007.1"/>
</dbReference>
<keyword evidence="2" id="KW-0479">Metal-binding</keyword>